<evidence type="ECO:0000313" key="3">
    <source>
        <dbReference type="EMBL" id="CAB4651910.1"/>
    </source>
</evidence>
<evidence type="ECO:0000256" key="1">
    <source>
        <dbReference type="SAM" id="Phobius"/>
    </source>
</evidence>
<keyword evidence="1" id="KW-0472">Membrane</keyword>
<evidence type="ECO:0000313" key="2">
    <source>
        <dbReference type="EMBL" id="CAB4640641.1"/>
    </source>
</evidence>
<keyword evidence="1" id="KW-1133">Transmembrane helix</keyword>
<organism evidence="4">
    <name type="scientific">freshwater metagenome</name>
    <dbReference type="NCBI Taxonomy" id="449393"/>
    <lineage>
        <taxon>unclassified sequences</taxon>
        <taxon>metagenomes</taxon>
        <taxon>ecological metagenomes</taxon>
    </lineage>
</organism>
<dbReference type="EMBL" id="CAEZWF010000012">
    <property type="protein sequence ID" value="CAB4651910.1"/>
    <property type="molecule type" value="Genomic_DNA"/>
</dbReference>
<feature type="transmembrane region" description="Helical" evidence="1">
    <location>
        <begin position="38"/>
        <end position="58"/>
    </location>
</feature>
<accession>A0A6J6L7K3</accession>
<feature type="transmembrane region" description="Helical" evidence="1">
    <location>
        <begin position="104"/>
        <end position="123"/>
    </location>
</feature>
<name>A0A6J6L7K3_9ZZZZ</name>
<proteinExistence type="predicted"/>
<evidence type="ECO:0000313" key="4">
    <source>
        <dbReference type="EMBL" id="CAB4656584.1"/>
    </source>
</evidence>
<reference evidence="4" key="1">
    <citation type="submission" date="2020-05" db="EMBL/GenBank/DDBJ databases">
        <authorList>
            <person name="Chiriac C."/>
            <person name="Salcher M."/>
            <person name="Ghai R."/>
            <person name="Kavagutti S V."/>
        </authorList>
    </citation>
    <scope>NUCLEOTIDE SEQUENCE</scope>
</reference>
<keyword evidence="1" id="KW-0812">Transmembrane</keyword>
<feature type="transmembrane region" description="Helical" evidence="1">
    <location>
        <begin position="12"/>
        <end position="32"/>
    </location>
</feature>
<dbReference type="EMBL" id="CAEZWK010000029">
    <property type="protein sequence ID" value="CAB4656584.1"/>
    <property type="molecule type" value="Genomic_DNA"/>
</dbReference>
<sequence>MTNENVELSLLRGAVIPTAITGAFAMALSAIVSGSAGFLGALLAQFIVVIFFAVTIFVSRISRNLDPISTMGLALFSYTTKLLFVGVFLWLLTTYTDRESINRTSFGVTAILLTLSWLGGEIASYTKLRIHLPLPGSSNSGHELSNKSGNQSRGEQ</sequence>
<gene>
    <name evidence="2" type="ORF">UFOPK2157_00612</name>
    <name evidence="3" type="ORF">UFOPK2228_00630</name>
    <name evidence="4" type="ORF">UFOPK2245_00925</name>
</gene>
<feature type="transmembrane region" description="Helical" evidence="1">
    <location>
        <begin position="70"/>
        <end position="92"/>
    </location>
</feature>
<dbReference type="EMBL" id="CAEZVW010000017">
    <property type="protein sequence ID" value="CAB4640641.1"/>
    <property type="molecule type" value="Genomic_DNA"/>
</dbReference>
<dbReference type="AlphaFoldDB" id="A0A6J6L7K3"/>
<protein>
    <submittedName>
        <fullName evidence="4">Unannotated protein</fullName>
    </submittedName>
</protein>